<evidence type="ECO:0000256" key="5">
    <source>
        <dbReference type="ARBA" id="ARBA00023274"/>
    </source>
</evidence>
<keyword evidence="3" id="KW-0694">RNA-binding</keyword>
<dbReference type="Gene3D" id="3.30.1430.10">
    <property type="match status" value="1"/>
</dbReference>
<dbReference type="GO" id="GO:0006412">
    <property type="term" value="P:translation"/>
    <property type="evidence" value="ECO:0007669"/>
    <property type="project" value="UniProtKB-UniRule"/>
</dbReference>
<dbReference type="PANTHER" id="PTHR11363">
    <property type="entry name" value="60S RIBOSOMAL PROTEIN L3-RELATED"/>
    <property type="match status" value="1"/>
</dbReference>
<dbReference type="Pfam" id="PF00297">
    <property type="entry name" value="Ribosomal_L3"/>
    <property type="match status" value="1"/>
</dbReference>
<comment type="caution">
    <text evidence="8">The sequence shown here is derived from an EMBL/GenBank/DDBJ whole genome shotgun (WGS) entry which is preliminary data.</text>
</comment>
<keyword evidence="2" id="KW-0699">rRNA-binding</keyword>
<organism evidence="8 9">
    <name type="scientific">Marine Group I thaumarchaeote</name>
    <dbReference type="NCBI Taxonomy" id="2511932"/>
    <lineage>
        <taxon>Archaea</taxon>
        <taxon>Nitrososphaerota</taxon>
        <taxon>Marine Group I</taxon>
    </lineage>
</organism>
<evidence type="ECO:0000256" key="3">
    <source>
        <dbReference type="ARBA" id="ARBA00022884"/>
    </source>
</evidence>
<dbReference type="InterPro" id="IPR045077">
    <property type="entry name" value="L3_arc_euk"/>
</dbReference>
<dbReference type="InterPro" id="IPR019926">
    <property type="entry name" value="Ribosomal_uL3_CS"/>
</dbReference>
<evidence type="ECO:0000313" key="8">
    <source>
        <dbReference type="EMBL" id="NWK02308.1"/>
    </source>
</evidence>
<sequence length="330" mass="37093">MGHRRHSAPRRGSLAYLPRGRAKSMEARIRAWPKVNSDEPKLLAHAGFKAGCVQIVNIDDREKTPNHGKQLVSLGTVIVTPPILIVGIRGYSKDPNGKHAQFDLYAANLPKNVSKFLKSKNKEELLEYSEKAFKKIKEIYALIAVTPRSAGLEQKKPYVFEASVKGGDVKKQFTFVKELLGKEVKIDQVFEAGTTVDTAAITKGKGWEGPITRWGVKRKQHKSRKSVREVGSLGPISPQYVMYTVPRAGQRGLHQRTEYDKRIMVMDNTENIKYKINPKGGYKHFGNVNGDFIILRGSVPGTYNRLIKLRSQIRNIPQKITKPNILEVVV</sequence>
<gene>
    <name evidence="8" type="ORF">HX804_03265</name>
</gene>
<dbReference type="AlphaFoldDB" id="A0A7K4NLY2"/>
<reference evidence="8 9" key="1">
    <citation type="journal article" date="2019" name="Environ. Microbiol.">
        <title>Genomics insights into ecotype formation of ammonia-oxidizing archaea in the deep ocean.</title>
        <authorList>
            <person name="Wang Y."/>
            <person name="Huang J.M."/>
            <person name="Cui G.J."/>
            <person name="Nunoura T."/>
            <person name="Takaki Y."/>
            <person name="Li W.L."/>
            <person name="Li J."/>
            <person name="Gao Z.M."/>
            <person name="Takai K."/>
            <person name="Zhang A.Q."/>
            <person name="Stepanauskas R."/>
        </authorList>
    </citation>
    <scope>NUCLEOTIDE SEQUENCE [LARGE SCALE GENOMIC DNA]</scope>
    <source>
        <strain evidence="8 9">N8</strain>
    </source>
</reference>
<dbReference type="EMBL" id="JACAST010000023">
    <property type="protein sequence ID" value="NWK02308.1"/>
    <property type="molecule type" value="Genomic_DNA"/>
</dbReference>
<evidence type="ECO:0000313" key="9">
    <source>
        <dbReference type="Proteomes" id="UP000529843"/>
    </source>
</evidence>
<comment type="similarity">
    <text evidence="1">Belongs to the universal ribosomal protein uL3 family.</text>
</comment>
<accession>A0A7K4NLY2</accession>
<evidence type="ECO:0000256" key="2">
    <source>
        <dbReference type="ARBA" id="ARBA00022730"/>
    </source>
</evidence>
<proteinExistence type="inferred from homology"/>
<dbReference type="Gene3D" id="2.40.30.10">
    <property type="entry name" value="Translation factors"/>
    <property type="match status" value="1"/>
</dbReference>
<evidence type="ECO:0000256" key="4">
    <source>
        <dbReference type="ARBA" id="ARBA00022980"/>
    </source>
</evidence>
<dbReference type="NCBIfam" id="NF003261">
    <property type="entry name" value="PRK04231.1"/>
    <property type="match status" value="1"/>
</dbReference>
<evidence type="ECO:0000256" key="7">
    <source>
        <dbReference type="NCBIfam" id="TIGR03626"/>
    </source>
</evidence>
<evidence type="ECO:0000256" key="1">
    <source>
        <dbReference type="ARBA" id="ARBA00006540"/>
    </source>
</evidence>
<dbReference type="PROSITE" id="PS00474">
    <property type="entry name" value="RIBOSOMAL_L3"/>
    <property type="match status" value="1"/>
</dbReference>
<dbReference type="GO" id="GO:0003735">
    <property type="term" value="F:structural constituent of ribosome"/>
    <property type="evidence" value="ECO:0007669"/>
    <property type="project" value="UniProtKB-UniRule"/>
</dbReference>
<dbReference type="NCBIfam" id="TIGR03626">
    <property type="entry name" value="L3_arch"/>
    <property type="match status" value="1"/>
</dbReference>
<keyword evidence="4 8" id="KW-0689">Ribosomal protein</keyword>
<dbReference type="Gene3D" id="4.10.960.10">
    <property type="entry name" value="Ribosomal protein L3, domain 3"/>
    <property type="match status" value="1"/>
</dbReference>
<protein>
    <recommendedName>
        <fullName evidence="6 7">50S ribosomal protein L3</fullName>
    </recommendedName>
</protein>
<dbReference type="PANTHER" id="PTHR11363:SF5">
    <property type="entry name" value="LARGE RIBOSOMAL SUBUNIT PROTEIN UL3"/>
    <property type="match status" value="1"/>
</dbReference>
<dbReference type="GO" id="GO:0019843">
    <property type="term" value="F:rRNA binding"/>
    <property type="evidence" value="ECO:0007669"/>
    <property type="project" value="UniProtKB-KW"/>
</dbReference>
<dbReference type="SUPFAM" id="SSF50447">
    <property type="entry name" value="Translation proteins"/>
    <property type="match status" value="1"/>
</dbReference>
<dbReference type="InterPro" id="IPR009000">
    <property type="entry name" value="Transl_B-barrel_sf"/>
</dbReference>
<keyword evidence="5" id="KW-0687">Ribonucleoprotein</keyword>
<dbReference type="Proteomes" id="UP000529843">
    <property type="component" value="Unassembled WGS sequence"/>
</dbReference>
<dbReference type="GO" id="GO:0022625">
    <property type="term" value="C:cytosolic large ribosomal subunit"/>
    <property type="evidence" value="ECO:0007669"/>
    <property type="project" value="UniProtKB-UniRule"/>
</dbReference>
<name>A0A7K4NLY2_9ARCH</name>
<dbReference type="InterPro" id="IPR019928">
    <property type="entry name" value="Ribosomal_uL3_arc"/>
</dbReference>
<evidence type="ECO:0000256" key="6">
    <source>
        <dbReference type="ARBA" id="ARBA00035457"/>
    </source>
</evidence>
<dbReference type="InterPro" id="IPR000597">
    <property type="entry name" value="Ribosomal_uL3"/>
</dbReference>
<dbReference type="InterPro" id="IPR044892">
    <property type="entry name" value="Ribosomal_L3_dom_3_arc_sf"/>
</dbReference>